<keyword evidence="1" id="KW-0436">Ligase</keyword>
<dbReference type="PANTHER" id="PTHR37422:SF13">
    <property type="entry name" value="LIPOPOLYSACCHARIDE BIOSYNTHESIS PROTEIN PA4999-RELATED"/>
    <property type="match status" value="1"/>
</dbReference>
<proteinExistence type="predicted"/>
<protein>
    <submittedName>
        <fullName evidence="1">O-antigen ligase family protein</fullName>
    </submittedName>
</protein>
<dbReference type="Proteomes" id="UP001592582">
    <property type="component" value="Unassembled WGS sequence"/>
</dbReference>
<reference evidence="1 2" key="1">
    <citation type="submission" date="2024-09" db="EMBL/GenBank/DDBJ databases">
        <authorList>
            <person name="Lee S.D."/>
        </authorList>
    </citation>
    <scope>NUCLEOTIDE SEQUENCE [LARGE SCALE GENOMIC DNA]</scope>
    <source>
        <strain evidence="1 2">N1-1</strain>
    </source>
</reference>
<comment type="caution">
    <text evidence="1">The sequence shown here is derived from an EMBL/GenBank/DDBJ whole genome shotgun (WGS) entry which is preliminary data.</text>
</comment>
<evidence type="ECO:0000313" key="1">
    <source>
        <dbReference type="EMBL" id="MFC1412680.1"/>
    </source>
</evidence>
<accession>A0ABV6VG16</accession>
<dbReference type="InterPro" id="IPR051533">
    <property type="entry name" value="WaaL-like"/>
</dbReference>
<name>A0ABV6VG16_9ACTN</name>
<dbReference type="InterPro" id="IPR007016">
    <property type="entry name" value="O-antigen_ligase-rel_domated"/>
</dbReference>
<gene>
    <name evidence="1" type="ORF">ACEZDG_25760</name>
</gene>
<organism evidence="1 2">
    <name type="scientific">Streptacidiphilus alkalitolerans</name>
    <dbReference type="NCBI Taxonomy" id="3342712"/>
    <lineage>
        <taxon>Bacteria</taxon>
        <taxon>Bacillati</taxon>
        <taxon>Actinomycetota</taxon>
        <taxon>Actinomycetes</taxon>
        <taxon>Kitasatosporales</taxon>
        <taxon>Streptomycetaceae</taxon>
        <taxon>Streptacidiphilus</taxon>
    </lineage>
</organism>
<dbReference type="PANTHER" id="PTHR37422">
    <property type="entry name" value="TEICHURONIC ACID BIOSYNTHESIS PROTEIN TUAE"/>
    <property type="match status" value="1"/>
</dbReference>
<dbReference type="GO" id="GO:0016874">
    <property type="term" value="F:ligase activity"/>
    <property type="evidence" value="ECO:0007669"/>
    <property type="project" value="UniProtKB-KW"/>
</dbReference>
<dbReference type="Pfam" id="PF04932">
    <property type="entry name" value="Wzy_C"/>
    <property type="match status" value="1"/>
</dbReference>
<evidence type="ECO:0000313" key="2">
    <source>
        <dbReference type="Proteomes" id="UP001592582"/>
    </source>
</evidence>
<dbReference type="EMBL" id="JBHEZX010000012">
    <property type="protein sequence ID" value="MFC1412680.1"/>
    <property type="molecule type" value="Genomic_DNA"/>
</dbReference>
<keyword evidence="2" id="KW-1185">Reference proteome</keyword>
<sequence>MKAVGRSPSEPISVVPHGTESSAADVIGALLLAGCATWTLYTAAGRDTHPEGVLLGLLAVAAGYAGGRVAGAVVPVGAPAVVALAVGAFALLVPGGLSGDPAALPLHDMDADGALLALAVGAACCAAHAAHAAHAEHVVSAAHAASAARGEGRGQGRRQGPGRGWNRLLLGGLALGITAEALATGSVAGLLACGAALVVAGSATFARRRVPVLVLLALCAGLAAGAPLLLARPSGPPGVLSSATPLADQREALWHDAVHEAAGAPLRGVGPGRFAELSPAAQESATPGGASSAVLQAAAEQGIPGVCLLAGSFGWMLWTLRRSPGPTAVVLTAAGALTALAAEAAVSPVLSYPGITAGAGLLVGLATARPLSQPQLQAQAQARLRPAPGTQTAQGYEPDGGGSD</sequence>